<sequence length="114" mass="13131">MKCILCYNSVDDSLQPYDCGSERYSRTFIANGGDTGSRFELKFETDGDREKQYGNDYDFLRDAGERLGKKMKLYLPKKIHSTLTMFAQDIGCNFDGKKKKAVCLLRLYEVRSRG</sequence>
<dbReference type="AlphaFoldDB" id="A0A0C2DE06"/>
<keyword evidence="2" id="KW-1185">Reference proteome</keyword>
<name>A0A0C2DE06_9BILA</name>
<protein>
    <submittedName>
        <fullName evidence="1">Uncharacterized protein</fullName>
    </submittedName>
</protein>
<evidence type="ECO:0000313" key="2">
    <source>
        <dbReference type="Proteomes" id="UP000054047"/>
    </source>
</evidence>
<accession>A0A0C2DE06</accession>
<evidence type="ECO:0000313" key="1">
    <source>
        <dbReference type="EMBL" id="KIH60687.1"/>
    </source>
</evidence>
<reference evidence="1 2" key="1">
    <citation type="submission" date="2013-12" db="EMBL/GenBank/DDBJ databases">
        <title>Draft genome of the parsitic nematode Ancylostoma duodenale.</title>
        <authorList>
            <person name="Mitreva M."/>
        </authorList>
    </citation>
    <scope>NUCLEOTIDE SEQUENCE [LARGE SCALE GENOMIC DNA]</scope>
    <source>
        <strain evidence="1 2">Zhejiang</strain>
    </source>
</reference>
<dbReference type="OrthoDB" id="5905745at2759"/>
<proteinExistence type="predicted"/>
<organism evidence="1 2">
    <name type="scientific">Ancylostoma duodenale</name>
    <dbReference type="NCBI Taxonomy" id="51022"/>
    <lineage>
        <taxon>Eukaryota</taxon>
        <taxon>Metazoa</taxon>
        <taxon>Ecdysozoa</taxon>
        <taxon>Nematoda</taxon>
        <taxon>Chromadorea</taxon>
        <taxon>Rhabditida</taxon>
        <taxon>Rhabditina</taxon>
        <taxon>Rhabditomorpha</taxon>
        <taxon>Strongyloidea</taxon>
        <taxon>Ancylostomatidae</taxon>
        <taxon>Ancylostomatinae</taxon>
        <taxon>Ancylostoma</taxon>
    </lineage>
</organism>
<gene>
    <name evidence="1" type="ORF">ANCDUO_09050</name>
</gene>
<dbReference type="Proteomes" id="UP000054047">
    <property type="component" value="Unassembled WGS sequence"/>
</dbReference>
<dbReference type="EMBL" id="KN730741">
    <property type="protein sequence ID" value="KIH60687.1"/>
    <property type="molecule type" value="Genomic_DNA"/>
</dbReference>